<feature type="domain" description="Cytochrome c" evidence="8">
    <location>
        <begin position="25"/>
        <end position="111"/>
    </location>
</feature>
<dbReference type="PROSITE" id="PS51007">
    <property type="entry name" value="CYTC"/>
    <property type="match status" value="1"/>
</dbReference>
<evidence type="ECO:0000256" key="7">
    <source>
        <dbReference type="SAM" id="SignalP"/>
    </source>
</evidence>
<feature type="signal peptide" evidence="7">
    <location>
        <begin position="1"/>
        <end position="27"/>
    </location>
</feature>
<dbReference type="RefSeq" id="WP_173803934.1">
    <property type="nucleotide sequence ID" value="NZ_JABSNM010000002.1"/>
</dbReference>
<dbReference type="EMBL" id="JABSNM010000002">
    <property type="protein sequence ID" value="NRT54998.1"/>
    <property type="molecule type" value="Genomic_DNA"/>
</dbReference>
<evidence type="ECO:0000256" key="5">
    <source>
        <dbReference type="ARBA" id="ARBA00023004"/>
    </source>
</evidence>
<evidence type="ECO:0000259" key="8">
    <source>
        <dbReference type="PROSITE" id="PS51007"/>
    </source>
</evidence>
<name>A0ABX2G0L9_9BURK</name>
<dbReference type="Gene3D" id="1.10.760.10">
    <property type="entry name" value="Cytochrome c-like domain"/>
    <property type="match status" value="1"/>
</dbReference>
<dbReference type="InterPro" id="IPR036909">
    <property type="entry name" value="Cyt_c-like_dom_sf"/>
</dbReference>
<dbReference type="InterPro" id="IPR002324">
    <property type="entry name" value="Cyt_c_ID"/>
</dbReference>
<keyword evidence="5 6" id="KW-0408">Iron</keyword>
<protein>
    <submittedName>
        <fullName evidence="9">Cytochrome c</fullName>
    </submittedName>
</protein>
<proteinExistence type="predicted"/>
<dbReference type="Pfam" id="PF00034">
    <property type="entry name" value="Cytochrom_C"/>
    <property type="match status" value="1"/>
</dbReference>
<keyword evidence="3 6" id="KW-0479">Metal-binding</keyword>
<keyword evidence="1" id="KW-0813">Transport</keyword>
<evidence type="ECO:0000313" key="9">
    <source>
        <dbReference type="EMBL" id="NRT54998.1"/>
    </source>
</evidence>
<evidence type="ECO:0000256" key="3">
    <source>
        <dbReference type="ARBA" id="ARBA00022723"/>
    </source>
</evidence>
<reference evidence="9 10" key="1">
    <citation type="submission" date="2020-05" db="EMBL/GenBank/DDBJ databases">
        <title>Genomic Encyclopedia of Type Strains, Phase IV (KMG-V): Genome sequencing to study the core and pangenomes of soil and plant-associated prokaryotes.</title>
        <authorList>
            <person name="Whitman W."/>
        </authorList>
    </citation>
    <scope>NUCLEOTIDE SEQUENCE [LARGE SCALE GENOMIC DNA]</scope>
    <source>
        <strain evidence="9 10">C29</strain>
    </source>
</reference>
<comment type="caution">
    <text evidence="9">The sequence shown here is derived from an EMBL/GenBank/DDBJ whole genome shotgun (WGS) entry which is preliminary data.</text>
</comment>
<keyword evidence="4" id="KW-0249">Electron transport</keyword>
<organism evidence="9 10">
    <name type="scientific">Sphaerotilus uruguayifluvii</name>
    <dbReference type="NCBI Taxonomy" id="2735897"/>
    <lineage>
        <taxon>Bacteria</taxon>
        <taxon>Pseudomonadati</taxon>
        <taxon>Pseudomonadota</taxon>
        <taxon>Betaproteobacteria</taxon>
        <taxon>Burkholderiales</taxon>
        <taxon>Sphaerotilaceae</taxon>
        <taxon>Sphaerotilus</taxon>
    </lineage>
</organism>
<dbReference type="SUPFAM" id="SSF46626">
    <property type="entry name" value="Cytochrome c"/>
    <property type="match status" value="1"/>
</dbReference>
<evidence type="ECO:0000256" key="2">
    <source>
        <dbReference type="ARBA" id="ARBA00022617"/>
    </source>
</evidence>
<feature type="chain" id="PRO_5046404037" evidence="7">
    <location>
        <begin position="28"/>
        <end position="111"/>
    </location>
</feature>
<accession>A0ABX2G0L9</accession>
<dbReference type="PRINTS" id="PR00606">
    <property type="entry name" value="CYTCHROMECID"/>
</dbReference>
<evidence type="ECO:0000256" key="1">
    <source>
        <dbReference type="ARBA" id="ARBA00022448"/>
    </source>
</evidence>
<evidence type="ECO:0000256" key="4">
    <source>
        <dbReference type="ARBA" id="ARBA00022982"/>
    </source>
</evidence>
<keyword evidence="2 6" id="KW-0349">Heme</keyword>
<dbReference type="InterPro" id="IPR009056">
    <property type="entry name" value="Cyt_c-like_dom"/>
</dbReference>
<sequence>MRLASFPALSSLAVAALLGLATLPAAASPDEAMNKAGCMACHAKDKKVVGPAFKDIAAKYKGQPDAVARLMDKVRKGGSGSFGPIPMSPNGPDKINDADLKAAVESILKTS</sequence>
<dbReference type="Proteomes" id="UP001516061">
    <property type="component" value="Unassembled WGS sequence"/>
</dbReference>
<evidence type="ECO:0000256" key="6">
    <source>
        <dbReference type="PROSITE-ProRule" id="PRU00433"/>
    </source>
</evidence>
<gene>
    <name evidence="9" type="ORF">HNQ01_000708</name>
</gene>
<evidence type="ECO:0000313" key="10">
    <source>
        <dbReference type="Proteomes" id="UP001516061"/>
    </source>
</evidence>
<keyword evidence="10" id="KW-1185">Reference proteome</keyword>
<keyword evidence="7" id="KW-0732">Signal</keyword>